<organism evidence="3 4">
    <name type="scientific">Mycolicibacterium aurum</name>
    <name type="common">Mycobacterium aurum</name>
    <dbReference type="NCBI Taxonomy" id="1791"/>
    <lineage>
        <taxon>Bacteria</taxon>
        <taxon>Bacillati</taxon>
        <taxon>Actinomycetota</taxon>
        <taxon>Actinomycetes</taxon>
        <taxon>Mycobacteriales</taxon>
        <taxon>Mycobacteriaceae</taxon>
        <taxon>Mycolicibacterium</taxon>
    </lineage>
</organism>
<dbReference type="Proteomes" id="UP000279306">
    <property type="component" value="Chromosome"/>
</dbReference>
<evidence type="ECO:0000259" key="2">
    <source>
        <dbReference type="PROSITE" id="PS50203"/>
    </source>
</evidence>
<keyword evidence="1" id="KW-0645">Protease</keyword>
<dbReference type="AlphaFoldDB" id="A0A448IYH7"/>
<sequence length="415" mass="42723">MVATISVVEATQPARLLDAADAQAADAAAVTVESEVQHRGLAVVRNIWQADAADTAVATAEKNLARQHALQAKLTNYAAALRFGGTNLGPLRSQILAMVSQARALGGMVADDGTVVGARTMGVMTAALAAAYTASLRSMLAMFNRIDATTAEALRTGGPLPQTPPAPDFAWTDEDLYRGGVDGAPAGSDVNQDGIGDCYLVATMSAIAHADPQWIRDRISYDPQTGLFDVTMWDGAGWRHISVTQADVDANIAAGGASGVDNVVTGAPLWPAVLESAYATLKAPGQGIQGIERGVTPPALEALTGNDGRWIIPATEWMTPSQNIDGQIAEALSGHQPVMLSTSVFGGPLDDMHVYSIEGLAGTGSDAVVTLRNPWGPDSGPPVIEARLGDLIGTGPAAGLGLGPTAMINIGRMGS</sequence>
<dbReference type="InterPro" id="IPR001300">
    <property type="entry name" value="Peptidase_C2_calpain_cat"/>
</dbReference>
<dbReference type="STRING" id="1791.GCA_001049355_03015"/>
<protein>
    <submittedName>
        <fullName evidence="3">Alpha/beta hydrolase of uncharacterized function (DUF1023)</fullName>
    </submittedName>
</protein>
<evidence type="ECO:0000313" key="4">
    <source>
        <dbReference type="Proteomes" id="UP000279306"/>
    </source>
</evidence>
<evidence type="ECO:0000313" key="3">
    <source>
        <dbReference type="EMBL" id="VEG57488.1"/>
    </source>
</evidence>
<dbReference type="KEGG" id="mauu:NCTC10437_04499"/>
<gene>
    <name evidence="3" type="ORF">NCTC10437_04499</name>
</gene>
<feature type="active site" evidence="1">
    <location>
        <position position="373"/>
    </location>
</feature>
<dbReference type="SUPFAM" id="SSF54001">
    <property type="entry name" value="Cysteine proteinases"/>
    <property type="match status" value="1"/>
</dbReference>
<dbReference type="GO" id="GO:0004198">
    <property type="term" value="F:calcium-dependent cysteine-type endopeptidase activity"/>
    <property type="evidence" value="ECO:0007669"/>
    <property type="project" value="InterPro"/>
</dbReference>
<dbReference type="OrthoDB" id="4617536at2"/>
<name>A0A448IYH7_MYCAU</name>
<dbReference type="InterPro" id="IPR038765">
    <property type="entry name" value="Papain-like_cys_pep_sf"/>
</dbReference>
<dbReference type="Pfam" id="PF00648">
    <property type="entry name" value="Peptidase_C2"/>
    <property type="match status" value="1"/>
</dbReference>
<feature type="active site" evidence="1">
    <location>
        <position position="198"/>
    </location>
</feature>
<evidence type="ECO:0000256" key="1">
    <source>
        <dbReference type="PROSITE-ProRule" id="PRU00239"/>
    </source>
</evidence>
<reference evidence="3 4" key="1">
    <citation type="submission" date="2018-12" db="EMBL/GenBank/DDBJ databases">
        <authorList>
            <consortium name="Pathogen Informatics"/>
        </authorList>
    </citation>
    <scope>NUCLEOTIDE SEQUENCE [LARGE SCALE GENOMIC DNA]</scope>
    <source>
        <strain evidence="3 4">NCTC10437</strain>
    </source>
</reference>
<feature type="domain" description="Calpain catalytic" evidence="2">
    <location>
        <begin position="188"/>
        <end position="376"/>
    </location>
</feature>
<accession>A0A448IYH7</accession>
<dbReference type="PROSITE" id="PS50203">
    <property type="entry name" value="CALPAIN_CAT"/>
    <property type="match status" value="1"/>
</dbReference>
<proteinExistence type="predicted"/>
<keyword evidence="1 3" id="KW-0378">Hydrolase</keyword>
<dbReference type="EMBL" id="LR134356">
    <property type="protein sequence ID" value="VEG57488.1"/>
    <property type="molecule type" value="Genomic_DNA"/>
</dbReference>
<dbReference type="GO" id="GO:0006508">
    <property type="term" value="P:proteolysis"/>
    <property type="evidence" value="ECO:0007669"/>
    <property type="project" value="UniProtKB-KW"/>
</dbReference>
<keyword evidence="1" id="KW-0788">Thiol protease</keyword>
<keyword evidence="4" id="KW-1185">Reference proteome</keyword>
<dbReference type="RefSeq" id="WP_048632877.1">
    <property type="nucleotide sequence ID" value="NZ_CVQQ01000008.1"/>
</dbReference>
<feature type="active site" evidence="1">
    <location>
        <position position="353"/>
    </location>
</feature>